<dbReference type="InterPro" id="IPR021338">
    <property type="entry name" value="DUF2953"/>
</dbReference>
<evidence type="ECO:0000313" key="1">
    <source>
        <dbReference type="EMBL" id="QYM92188.1"/>
    </source>
</evidence>
<dbReference type="Pfam" id="PF11167">
    <property type="entry name" value="DUF2953"/>
    <property type="match status" value="1"/>
</dbReference>
<sequence>MIIICGFIWAVLGFLFNLFNQRITYKTNSN</sequence>
<proteinExistence type="predicted"/>
<dbReference type="Proteomes" id="UP000824976">
    <property type="component" value="Chromosome"/>
</dbReference>
<gene>
    <name evidence="1" type="ORF">FGI21_10030</name>
</gene>
<organism evidence="1 2">
    <name type="scientific">Dickeya zeae</name>
    <dbReference type="NCBI Taxonomy" id="204042"/>
    <lineage>
        <taxon>Bacteria</taxon>
        <taxon>Pseudomonadati</taxon>
        <taxon>Pseudomonadota</taxon>
        <taxon>Gammaproteobacteria</taxon>
        <taxon>Enterobacterales</taxon>
        <taxon>Pectobacteriaceae</taxon>
        <taxon>Dickeya</taxon>
    </lineage>
</organism>
<keyword evidence="2" id="KW-1185">Reference proteome</keyword>
<protein>
    <submittedName>
        <fullName evidence="1">DUF2953 domain-containing protein</fullName>
    </submittedName>
</protein>
<dbReference type="GeneID" id="96991646"/>
<evidence type="ECO:0000313" key="2">
    <source>
        <dbReference type="Proteomes" id="UP000824976"/>
    </source>
</evidence>
<name>A0ABX8VWB2_9GAMM</name>
<dbReference type="EMBL" id="CP040817">
    <property type="protein sequence ID" value="QYM92188.1"/>
    <property type="molecule type" value="Genomic_DNA"/>
</dbReference>
<accession>A0ABX8VWB2</accession>
<dbReference type="RefSeq" id="WP_110370708.1">
    <property type="nucleotide sequence ID" value="NZ_CP025799.1"/>
</dbReference>
<reference evidence="1 2" key="1">
    <citation type="submission" date="2019-06" db="EMBL/GenBank/DDBJ databases">
        <title>Complete genome of Dickeya zeae PL65.</title>
        <authorList>
            <person name="Boluk G."/>
            <person name="Arif M."/>
        </authorList>
    </citation>
    <scope>NUCLEOTIDE SEQUENCE [LARGE SCALE GENOMIC DNA]</scope>
    <source>
        <strain evidence="1 2">PL65</strain>
    </source>
</reference>